<accession>A0A892IEL7</accession>
<organism evidence="2 3">
    <name type="scientific">Burkholderia dolosa</name>
    <dbReference type="NCBI Taxonomy" id="152500"/>
    <lineage>
        <taxon>Bacteria</taxon>
        <taxon>Pseudomonadati</taxon>
        <taxon>Pseudomonadota</taxon>
        <taxon>Betaproteobacteria</taxon>
        <taxon>Burkholderiales</taxon>
        <taxon>Burkholderiaceae</taxon>
        <taxon>Burkholderia</taxon>
        <taxon>Burkholderia cepacia complex</taxon>
    </lineage>
</organism>
<proteinExistence type="predicted"/>
<sequence>MSASNTQISLQPNTRYGATVLVNSPVVQTVTLHIDGGNANGQQFVGSAASVTSNLGTYVFSTGASGKVTLDVTSDGASSSISVRDMLSSLGCVVAGASGKNDTHQLFNDALVVFNGPLK</sequence>
<evidence type="ECO:0000259" key="1">
    <source>
        <dbReference type="Pfam" id="PF07472"/>
    </source>
</evidence>
<feature type="domain" description="Calcium-mediated lectin" evidence="1">
    <location>
        <begin position="10"/>
        <end position="118"/>
    </location>
</feature>
<dbReference type="RefSeq" id="WP_035974318.1">
    <property type="nucleotide sequence ID" value="NZ_CABVPR010000031.1"/>
</dbReference>
<evidence type="ECO:0000313" key="2">
    <source>
        <dbReference type="EMBL" id="QRO79811.1"/>
    </source>
</evidence>
<dbReference type="Gene3D" id="2.60.120.400">
    <property type="entry name" value="Calcium-mediated lectin"/>
    <property type="match status" value="1"/>
</dbReference>
<dbReference type="InterPro" id="IPR010907">
    <property type="entry name" value="Ca-mediated_lectin"/>
</dbReference>
<gene>
    <name evidence="2" type="ORF">I6K02_25135</name>
</gene>
<keyword evidence="3" id="KW-1185">Reference proteome</keyword>
<name>A0A892IEL7_9BURK</name>
<evidence type="ECO:0000313" key="3">
    <source>
        <dbReference type="Proteomes" id="UP000625568"/>
    </source>
</evidence>
<dbReference type="Pfam" id="PF07472">
    <property type="entry name" value="PA-IIL"/>
    <property type="match status" value="1"/>
</dbReference>
<dbReference type="Proteomes" id="UP000625568">
    <property type="component" value="Chromosome 2"/>
</dbReference>
<dbReference type="GeneID" id="93129711"/>
<dbReference type="InterPro" id="IPR036684">
    <property type="entry name" value="Ca_lectin_sf"/>
</dbReference>
<dbReference type="SUPFAM" id="SSF82026">
    <property type="entry name" value="Calcium-mediated lectin"/>
    <property type="match status" value="1"/>
</dbReference>
<dbReference type="EMBL" id="CP069483">
    <property type="protein sequence ID" value="QRO79811.1"/>
    <property type="molecule type" value="Genomic_DNA"/>
</dbReference>
<reference evidence="2 3" key="1">
    <citation type="submission" date="2021-02" db="EMBL/GenBank/DDBJ databases">
        <title>FDA dAtabase for Regulatory Grade micrObial Sequences (FDA-ARGOS): Supporting development and validation of Infectious Disease Dx tests.</title>
        <authorList>
            <person name="Minogue T."/>
            <person name="Wolcott M."/>
            <person name="Wasieloski L."/>
            <person name="Aguilar W."/>
            <person name="Moore D."/>
            <person name="Jaissle J."/>
            <person name="Tallon L."/>
            <person name="Sadzewicz L."/>
            <person name="Zhao X."/>
            <person name="Boylan J."/>
            <person name="Ott S."/>
            <person name="Bowen H."/>
            <person name="Vavikolanu K."/>
            <person name="Mehta A."/>
            <person name="Aluvathingal J."/>
            <person name="Nadendla S."/>
            <person name="Yan Y."/>
            <person name="Sichtig H."/>
        </authorList>
    </citation>
    <scope>NUCLEOTIDE SEQUENCE [LARGE SCALE GENOMIC DNA]</scope>
    <source>
        <strain evidence="2 3">FDAARGOS_1272</strain>
    </source>
</reference>
<dbReference type="AlphaFoldDB" id="A0A892IEL7"/>
<protein>
    <recommendedName>
        <fullName evidence="1">Calcium-mediated lectin domain-containing protein</fullName>
    </recommendedName>
</protein>